<reference evidence="2" key="1">
    <citation type="submission" date="2023-04" db="EMBL/GenBank/DDBJ databases">
        <authorList>
            <consortium name="ELIXIR-Norway"/>
        </authorList>
    </citation>
    <scope>NUCLEOTIDE SEQUENCE [LARGE SCALE GENOMIC DNA]</scope>
</reference>
<accession>A0ABN8YHC1</accession>
<proteinExistence type="predicted"/>
<name>A0ABN8YHC1_RANTA</name>
<keyword evidence="3" id="KW-1185">Reference proteome</keyword>
<organism evidence="2 3">
    <name type="scientific">Rangifer tarandus platyrhynchus</name>
    <name type="common">Svalbard reindeer</name>
    <dbReference type="NCBI Taxonomy" id="3082113"/>
    <lineage>
        <taxon>Eukaryota</taxon>
        <taxon>Metazoa</taxon>
        <taxon>Chordata</taxon>
        <taxon>Craniata</taxon>
        <taxon>Vertebrata</taxon>
        <taxon>Euteleostomi</taxon>
        <taxon>Mammalia</taxon>
        <taxon>Eutheria</taxon>
        <taxon>Laurasiatheria</taxon>
        <taxon>Artiodactyla</taxon>
        <taxon>Ruminantia</taxon>
        <taxon>Pecora</taxon>
        <taxon>Cervidae</taxon>
        <taxon>Odocoileinae</taxon>
        <taxon>Rangifer</taxon>
    </lineage>
</organism>
<sequence>MPVPRPGAGTGLRPRVASGRPGARDRVLSGSPCGQGAAGTDRSAGRASGRTLQAVAQQKSTVLLSVPLGTRPCLSPCLLQLVTPPGETVMDTEAWRAAVHGVAKSRTRLSDGTTARGPHTRAGQARPRAPAPGAAGPRGPGVPLARRQAPPSPGSLRDPRGPALLLLVWLVAFRPLRLDTLMDKCVWGP</sequence>
<feature type="region of interest" description="Disordered" evidence="1">
    <location>
        <begin position="105"/>
        <end position="158"/>
    </location>
</feature>
<dbReference type="Proteomes" id="UP001176941">
    <property type="component" value="Chromosome 2"/>
</dbReference>
<protein>
    <submittedName>
        <fullName evidence="2">Uncharacterized protein</fullName>
    </submittedName>
</protein>
<evidence type="ECO:0000313" key="2">
    <source>
        <dbReference type="EMBL" id="CAI9160957.1"/>
    </source>
</evidence>
<gene>
    <name evidence="2" type="ORF">MRATA1EN1_LOCUS9919</name>
</gene>
<evidence type="ECO:0000256" key="1">
    <source>
        <dbReference type="SAM" id="MobiDB-lite"/>
    </source>
</evidence>
<feature type="region of interest" description="Disordered" evidence="1">
    <location>
        <begin position="1"/>
        <end position="48"/>
    </location>
</feature>
<feature type="compositionally biased region" description="Low complexity" evidence="1">
    <location>
        <begin position="121"/>
        <end position="147"/>
    </location>
</feature>
<evidence type="ECO:0000313" key="3">
    <source>
        <dbReference type="Proteomes" id="UP001176941"/>
    </source>
</evidence>
<dbReference type="EMBL" id="OX459938">
    <property type="protein sequence ID" value="CAI9160957.1"/>
    <property type="molecule type" value="Genomic_DNA"/>
</dbReference>